<comment type="caution">
    <text evidence="1">The sequence shown here is derived from an EMBL/GenBank/DDBJ whole genome shotgun (WGS) entry which is preliminary data.</text>
</comment>
<reference evidence="1 2" key="1">
    <citation type="submission" date="2013-11" db="EMBL/GenBank/DDBJ databases">
        <title>The Genome Sequence of Phytophthora parasitica P1976.</title>
        <authorList>
            <consortium name="The Broad Institute Genomics Platform"/>
            <person name="Russ C."/>
            <person name="Tyler B."/>
            <person name="Panabieres F."/>
            <person name="Shan W."/>
            <person name="Tripathy S."/>
            <person name="Grunwald N."/>
            <person name="Machado M."/>
            <person name="Johnson C.S."/>
            <person name="Walker B."/>
            <person name="Young S."/>
            <person name="Zeng Q."/>
            <person name="Gargeya S."/>
            <person name="Fitzgerald M."/>
            <person name="Haas B."/>
            <person name="Abouelleil A."/>
            <person name="Allen A.W."/>
            <person name="Alvarado L."/>
            <person name="Arachchi H.M."/>
            <person name="Berlin A.M."/>
            <person name="Chapman S.B."/>
            <person name="Gainer-Dewar J."/>
            <person name="Goldberg J."/>
            <person name="Griggs A."/>
            <person name="Gujja S."/>
            <person name="Hansen M."/>
            <person name="Howarth C."/>
            <person name="Imamovic A."/>
            <person name="Ireland A."/>
            <person name="Larimer J."/>
            <person name="McCowan C."/>
            <person name="Murphy C."/>
            <person name="Pearson M."/>
            <person name="Poon T.W."/>
            <person name="Priest M."/>
            <person name="Roberts A."/>
            <person name="Saif S."/>
            <person name="Shea T."/>
            <person name="Sisk P."/>
            <person name="Sykes S."/>
            <person name="Wortman J."/>
            <person name="Nusbaum C."/>
            <person name="Birren B."/>
        </authorList>
    </citation>
    <scope>NUCLEOTIDE SEQUENCE [LARGE SCALE GENOMIC DNA]</scope>
    <source>
        <strain evidence="1 2">P1976</strain>
    </source>
</reference>
<dbReference type="AlphaFoldDB" id="A0A081AY19"/>
<name>A0A081AY19_PHYNI</name>
<dbReference type="EMBL" id="ANJA01000426">
    <property type="protein sequence ID" value="ETO83780.1"/>
    <property type="molecule type" value="Genomic_DNA"/>
</dbReference>
<sequence>MIEITKKHANILVVVNGVRPAVADLKADVATLEMTFTYHSEVSCLIHAEGSDYIDKVKAFYARFW</sequence>
<dbReference type="Proteomes" id="UP000028582">
    <property type="component" value="Unassembled WGS sequence"/>
</dbReference>
<gene>
    <name evidence="1" type="ORF">F444_02254</name>
</gene>
<accession>A0A081AY19</accession>
<evidence type="ECO:0000313" key="1">
    <source>
        <dbReference type="EMBL" id="ETO83780.1"/>
    </source>
</evidence>
<protein>
    <submittedName>
        <fullName evidence="1">Uncharacterized protein</fullName>
    </submittedName>
</protein>
<organism evidence="1 2">
    <name type="scientific">Phytophthora nicotianae P1976</name>
    <dbReference type="NCBI Taxonomy" id="1317066"/>
    <lineage>
        <taxon>Eukaryota</taxon>
        <taxon>Sar</taxon>
        <taxon>Stramenopiles</taxon>
        <taxon>Oomycota</taxon>
        <taxon>Peronosporomycetes</taxon>
        <taxon>Peronosporales</taxon>
        <taxon>Peronosporaceae</taxon>
        <taxon>Phytophthora</taxon>
    </lineage>
</organism>
<proteinExistence type="predicted"/>
<evidence type="ECO:0000313" key="2">
    <source>
        <dbReference type="Proteomes" id="UP000028582"/>
    </source>
</evidence>
<feature type="non-terminal residue" evidence="1">
    <location>
        <position position="65"/>
    </location>
</feature>